<dbReference type="InterPro" id="IPR043502">
    <property type="entry name" value="DNA/RNA_pol_sf"/>
</dbReference>
<evidence type="ECO:0000313" key="2">
    <source>
        <dbReference type="Proteomes" id="UP000887159"/>
    </source>
</evidence>
<dbReference type="GO" id="GO:0071897">
    <property type="term" value="P:DNA biosynthetic process"/>
    <property type="evidence" value="ECO:0007669"/>
    <property type="project" value="UniProtKB-ARBA"/>
</dbReference>
<proteinExistence type="predicted"/>
<name>A0A8X6SJT2_TRICX</name>
<gene>
    <name evidence="1" type="primary">X975_18857</name>
    <name evidence="1" type="ORF">TNCV_3696881</name>
</gene>
<organism evidence="1 2">
    <name type="scientific">Trichonephila clavipes</name>
    <name type="common">Golden silk orbweaver</name>
    <name type="synonym">Nephila clavipes</name>
    <dbReference type="NCBI Taxonomy" id="2585209"/>
    <lineage>
        <taxon>Eukaryota</taxon>
        <taxon>Metazoa</taxon>
        <taxon>Ecdysozoa</taxon>
        <taxon>Arthropoda</taxon>
        <taxon>Chelicerata</taxon>
        <taxon>Arachnida</taxon>
        <taxon>Araneae</taxon>
        <taxon>Araneomorphae</taxon>
        <taxon>Entelegynae</taxon>
        <taxon>Araneoidea</taxon>
        <taxon>Nephilidae</taxon>
        <taxon>Trichonephila</taxon>
    </lineage>
</organism>
<comment type="caution">
    <text evidence="1">The sequence shown here is derived from an EMBL/GenBank/DDBJ whole genome shotgun (WGS) entry which is preliminary data.</text>
</comment>
<accession>A0A8X6SJT2</accession>
<dbReference type="AlphaFoldDB" id="A0A8X6SJT2"/>
<dbReference type="Proteomes" id="UP000887159">
    <property type="component" value="Unassembled WGS sequence"/>
</dbReference>
<dbReference type="EMBL" id="BMAU01021292">
    <property type="protein sequence ID" value="GFY09726.1"/>
    <property type="molecule type" value="Genomic_DNA"/>
</dbReference>
<sequence>MENHKHAFAKNKFEVGDIKCAPPKIILTSELLIANRPYRISHKDNAEIKKQLDALLKAGIIKPSHSPYAAPTTLAFKKEDYGSHTIMCRL</sequence>
<reference evidence="1" key="1">
    <citation type="submission" date="2020-08" db="EMBL/GenBank/DDBJ databases">
        <title>Multicomponent nature underlies the extraordinary mechanical properties of spider dragline silk.</title>
        <authorList>
            <person name="Kono N."/>
            <person name="Nakamura H."/>
            <person name="Mori M."/>
            <person name="Yoshida Y."/>
            <person name="Ohtoshi R."/>
            <person name="Malay A.D."/>
            <person name="Moran D.A.P."/>
            <person name="Tomita M."/>
            <person name="Numata K."/>
            <person name="Arakawa K."/>
        </authorList>
    </citation>
    <scope>NUCLEOTIDE SEQUENCE</scope>
</reference>
<keyword evidence="2" id="KW-1185">Reference proteome</keyword>
<dbReference type="SUPFAM" id="SSF56672">
    <property type="entry name" value="DNA/RNA polymerases"/>
    <property type="match status" value="1"/>
</dbReference>
<dbReference type="Gene3D" id="3.10.10.10">
    <property type="entry name" value="HIV Type 1 Reverse Transcriptase, subunit A, domain 1"/>
    <property type="match status" value="1"/>
</dbReference>
<protein>
    <submittedName>
        <fullName evidence="1">Retrovirus-related Pol polyprotein from transposon 412</fullName>
    </submittedName>
</protein>
<evidence type="ECO:0000313" key="1">
    <source>
        <dbReference type="EMBL" id="GFY09726.1"/>
    </source>
</evidence>